<evidence type="ECO:0000256" key="7">
    <source>
        <dbReference type="RuleBase" id="RU000405"/>
    </source>
</evidence>
<dbReference type="GO" id="GO:0004016">
    <property type="term" value="F:adenylate cyclase activity"/>
    <property type="evidence" value="ECO:0007669"/>
    <property type="project" value="TreeGrafter"/>
</dbReference>
<keyword evidence="4" id="KW-1133">Transmembrane helix</keyword>
<evidence type="ECO:0000256" key="3">
    <source>
        <dbReference type="ARBA" id="ARBA00022741"/>
    </source>
</evidence>
<evidence type="ECO:0000256" key="5">
    <source>
        <dbReference type="ARBA" id="ARBA00023136"/>
    </source>
</evidence>
<evidence type="ECO:0000256" key="4">
    <source>
        <dbReference type="ARBA" id="ARBA00022989"/>
    </source>
</evidence>
<comment type="similarity">
    <text evidence="7">Belongs to the adenylyl cyclase class-4/guanylyl cyclase family.</text>
</comment>
<keyword evidence="6 7" id="KW-0456">Lyase</keyword>
<accession>A0A9W6B9Q2</accession>
<feature type="domain" description="Guanylate cyclase" evidence="9">
    <location>
        <begin position="1114"/>
        <end position="1257"/>
    </location>
</feature>
<dbReference type="InterPro" id="IPR018297">
    <property type="entry name" value="A/G_cyclase_CS"/>
</dbReference>
<dbReference type="SUPFAM" id="SSF55073">
    <property type="entry name" value="Nucleotide cyclase"/>
    <property type="match status" value="1"/>
</dbReference>
<keyword evidence="11" id="KW-1185">Reference proteome</keyword>
<dbReference type="PANTHER" id="PTHR11920:SF335">
    <property type="entry name" value="GUANYLATE CYCLASE"/>
    <property type="match status" value="1"/>
</dbReference>
<feature type="compositionally biased region" description="Low complexity" evidence="8">
    <location>
        <begin position="211"/>
        <end position="223"/>
    </location>
</feature>
<name>A0A9W6B9Q2_9CHLO</name>
<evidence type="ECO:0000313" key="10">
    <source>
        <dbReference type="EMBL" id="GLC47647.1"/>
    </source>
</evidence>
<evidence type="ECO:0000256" key="2">
    <source>
        <dbReference type="ARBA" id="ARBA00022692"/>
    </source>
</evidence>
<dbReference type="GO" id="GO:0001653">
    <property type="term" value="F:peptide receptor activity"/>
    <property type="evidence" value="ECO:0007669"/>
    <property type="project" value="TreeGrafter"/>
</dbReference>
<keyword evidence="3" id="KW-0547">Nucleotide-binding</keyword>
<dbReference type="InterPro" id="IPR001054">
    <property type="entry name" value="A/G_cyclase"/>
</dbReference>
<gene>
    <name evidence="10" type="primary">PLEST000751</name>
    <name evidence="10" type="ORF">PLESTB_000011200</name>
</gene>
<comment type="subcellular location">
    <subcellularLocation>
        <location evidence="1">Membrane</location>
    </subcellularLocation>
</comment>
<dbReference type="Gene3D" id="3.30.70.1230">
    <property type="entry name" value="Nucleotide cyclase"/>
    <property type="match status" value="1"/>
</dbReference>
<dbReference type="CDD" id="cd07302">
    <property type="entry name" value="CHD"/>
    <property type="match status" value="1"/>
</dbReference>
<dbReference type="GO" id="GO:0004383">
    <property type="term" value="F:guanylate cyclase activity"/>
    <property type="evidence" value="ECO:0007669"/>
    <property type="project" value="TreeGrafter"/>
</dbReference>
<proteinExistence type="inferred from homology"/>
<dbReference type="InterPro" id="IPR029787">
    <property type="entry name" value="Nucleotide_cyclase"/>
</dbReference>
<sequence length="1342" mass="135582">MHVFTRCFSGSGDRKKKGLPTAVRAAPTGSGLFRATATKRDTDTEFTSIVSAVALDALESPPHTSRRTLLPANVSNKSQASDDVLALLFAFEPAKLARMLETLAATGGAGLWKAVVRVPHCLDATCLELEACLRTHPHPHHLLLLQEEGEDDGGGGDGRGDDGGGGDDACRAGPRIGGRPAPIVLGQHRNHQHHQYPQERRDDAGDPDPDPGAAPGGATAPGPQRSPTQSPSGAAGGATVRPNTTGSRSMSLGRSARGGFVSLGGRVMSKTLGRAYGSSGADPSGAHAPTTTACLLSAAGTATATATTTTTTITTGGGLRSFLSSFQLPMSVSASASVPDGPRPAGGTTEGISTRPSVASLQMCDSGFGQHVLAGGGSAPASRIIAAATAATATTAAAAAGGVGAAQQRLAPPGGGRAATRTQLGLGGASLAMSGSSVDRAMRTTTTSMLLLGPSCNSGVHDPLATSTFATLVTAPPRHPSSTFKAAANAPSPTRAPLVPSASSRIIAAAAAATASAPSPPSQPSPAASAAVPPPPPPLTHSASLSHTRPRPPQRRTASFYMAAGSHHHQPHHSASLNTGCRSFSASSSRALTFALSLGTSPLMQAPPPPPPPPPPTALLPLSDVPELPAAAAGAALRPAFRSVTLGGMRGSAGAGGGNAPAIPRRASLSRFTADRLNWSASHSIGRVAPRSTECDAAAAAAAGGGGSGAAGFDGAAEAVAKAAAVAKASDERAPPQLLSPGMNAAGTAAAMPVAIPGSTDWASLQLPWEMSAQMSGDGAMFGLPFGGPDTDAALPGRLSVCSGVARSALAGFATAALQSPSPVATAAAAARGVPARGRALAASAVAGSPAGGSQTRSHWLPAAAVAEEDGSGNASSSPASGGDDDDDDGDELLHQVSGEIRALADGSLVLPHDEDHAEVDCRRGGGGGGARGARTVSVELSPFLTQHVLMEEHEQEREREEEREEERKREDAAAVAAAANAAAVAAAAAAAAAQECWHEVWVSGMKDPVTGEEVLVVTQTDVTAKVIAERHLALVMETEHRLVEQLFPRHILQYITEEWTAEATTGAAGALVAGGSTNGGGAGRGCCGGGGSFRWRPVIRDCTSLATTHSEVTLLFADIKGFTPMCKEVEPRQTMTLLNELYSRYDALLDKYGVYKVETIGDCYFVAGGLIAEDEDGMAAVCDRSSREDPLHAEKVFEFAKAMLSAARQVLMPTSREPVEIRVGLHTGPVVSGVVGTRMPRFCLFGDTVNTASRMESTGVPGAIHASETTFRRLSACKQAHFKPTGGIEVKGKGLMQTYLWTPPATASAATAAAVAPAAPPVSAGPIAAAAAAAATASEEL</sequence>
<dbReference type="GO" id="GO:0007168">
    <property type="term" value="P:receptor guanylyl cyclase signaling pathway"/>
    <property type="evidence" value="ECO:0007669"/>
    <property type="project" value="TreeGrafter"/>
</dbReference>
<keyword evidence="2" id="KW-0812">Transmembrane</keyword>
<feature type="region of interest" description="Disordered" evidence="8">
    <location>
        <begin position="333"/>
        <end position="353"/>
    </location>
</feature>
<feature type="region of interest" description="Disordered" evidence="8">
    <location>
        <begin position="147"/>
        <end position="261"/>
    </location>
</feature>
<dbReference type="Proteomes" id="UP001165080">
    <property type="component" value="Unassembled WGS sequence"/>
</dbReference>
<comment type="caution">
    <text evidence="10">The sequence shown here is derived from an EMBL/GenBank/DDBJ whole genome shotgun (WGS) entry which is preliminary data.</text>
</comment>
<feature type="compositionally biased region" description="Polar residues" evidence="8">
    <location>
        <begin position="241"/>
        <end position="252"/>
    </location>
</feature>
<dbReference type="PROSITE" id="PS00452">
    <property type="entry name" value="GUANYLATE_CYCLASE_1"/>
    <property type="match status" value="1"/>
</dbReference>
<feature type="region of interest" description="Disordered" evidence="8">
    <location>
        <begin position="478"/>
        <end position="499"/>
    </location>
</feature>
<feature type="region of interest" description="Disordered" evidence="8">
    <location>
        <begin position="514"/>
        <end position="554"/>
    </location>
</feature>
<feature type="region of interest" description="Disordered" evidence="8">
    <location>
        <begin position="867"/>
        <end position="892"/>
    </location>
</feature>
<evidence type="ECO:0000256" key="1">
    <source>
        <dbReference type="ARBA" id="ARBA00004370"/>
    </source>
</evidence>
<dbReference type="GO" id="GO:0035556">
    <property type="term" value="P:intracellular signal transduction"/>
    <property type="evidence" value="ECO:0007669"/>
    <property type="project" value="InterPro"/>
</dbReference>
<reference evidence="10 11" key="1">
    <citation type="journal article" date="2023" name="Commun. Biol.">
        <title>Reorganization of the ancestral sex-determining regions during the evolution of trioecy in Pleodorina starrii.</title>
        <authorList>
            <person name="Takahashi K."/>
            <person name="Suzuki S."/>
            <person name="Kawai-Toyooka H."/>
            <person name="Yamamoto K."/>
            <person name="Hamaji T."/>
            <person name="Ootsuki R."/>
            <person name="Yamaguchi H."/>
            <person name="Kawachi M."/>
            <person name="Higashiyama T."/>
            <person name="Nozaki H."/>
        </authorList>
    </citation>
    <scope>NUCLEOTIDE SEQUENCE [LARGE SCALE GENOMIC DNA]</scope>
    <source>
        <strain evidence="10 11">NIES-4479</strain>
    </source>
</reference>
<evidence type="ECO:0000256" key="8">
    <source>
        <dbReference type="SAM" id="MobiDB-lite"/>
    </source>
</evidence>
<dbReference type="Pfam" id="PF00211">
    <property type="entry name" value="Guanylate_cyc"/>
    <property type="match status" value="1"/>
</dbReference>
<organism evidence="10 11">
    <name type="scientific">Pleodorina starrii</name>
    <dbReference type="NCBI Taxonomy" id="330485"/>
    <lineage>
        <taxon>Eukaryota</taxon>
        <taxon>Viridiplantae</taxon>
        <taxon>Chlorophyta</taxon>
        <taxon>core chlorophytes</taxon>
        <taxon>Chlorophyceae</taxon>
        <taxon>CS clade</taxon>
        <taxon>Chlamydomonadales</taxon>
        <taxon>Volvocaceae</taxon>
        <taxon>Pleodorina</taxon>
    </lineage>
</organism>
<dbReference type="EMBL" id="BRXU01000001">
    <property type="protein sequence ID" value="GLC47647.1"/>
    <property type="molecule type" value="Genomic_DNA"/>
</dbReference>
<dbReference type="PROSITE" id="PS50125">
    <property type="entry name" value="GUANYLATE_CYCLASE_2"/>
    <property type="match status" value="1"/>
</dbReference>
<protein>
    <recommendedName>
        <fullName evidence="9">Guanylate cyclase domain-containing protein</fullName>
    </recommendedName>
</protein>
<dbReference type="GO" id="GO:0000166">
    <property type="term" value="F:nucleotide binding"/>
    <property type="evidence" value="ECO:0007669"/>
    <property type="project" value="UniProtKB-KW"/>
</dbReference>
<evidence type="ECO:0000256" key="6">
    <source>
        <dbReference type="ARBA" id="ARBA00023239"/>
    </source>
</evidence>
<dbReference type="GO" id="GO:0005886">
    <property type="term" value="C:plasma membrane"/>
    <property type="evidence" value="ECO:0007669"/>
    <property type="project" value="TreeGrafter"/>
</dbReference>
<evidence type="ECO:0000259" key="9">
    <source>
        <dbReference type="PROSITE" id="PS50125"/>
    </source>
</evidence>
<keyword evidence="5" id="KW-0472">Membrane</keyword>
<dbReference type="SMART" id="SM00044">
    <property type="entry name" value="CYCc"/>
    <property type="match status" value="1"/>
</dbReference>
<dbReference type="PANTHER" id="PTHR11920">
    <property type="entry name" value="GUANYLYL CYCLASE"/>
    <property type="match status" value="1"/>
</dbReference>
<feature type="compositionally biased region" description="Low complexity" evidence="8">
    <location>
        <begin position="872"/>
        <end position="882"/>
    </location>
</feature>
<evidence type="ECO:0000313" key="11">
    <source>
        <dbReference type="Proteomes" id="UP001165080"/>
    </source>
</evidence>
<dbReference type="InterPro" id="IPR050401">
    <property type="entry name" value="Cyclic_nucleotide_synthase"/>
</dbReference>